<protein>
    <submittedName>
        <fullName evidence="2">Uncharacterized protein</fullName>
    </submittedName>
</protein>
<keyword evidence="3" id="KW-1185">Reference proteome</keyword>
<gene>
    <name evidence="2" type="ORF">O9K51_05633</name>
</gene>
<reference evidence="2" key="1">
    <citation type="submission" date="2023-01" db="EMBL/GenBank/DDBJ databases">
        <title>The growth and conidiation of Purpureocillium lavendulum are regulated by nitrogen source and histone H3K14 acetylation.</title>
        <authorList>
            <person name="Tang P."/>
            <person name="Han J."/>
            <person name="Zhang C."/>
            <person name="Tang P."/>
            <person name="Qi F."/>
            <person name="Zhang K."/>
            <person name="Liang L."/>
        </authorList>
    </citation>
    <scope>NUCLEOTIDE SEQUENCE</scope>
    <source>
        <strain evidence="2">YMF1.00683</strain>
    </source>
</reference>
<dbReference type="Proteomes" id="UP001163105">
    <property type="component" value="Unassembled WGS sequence"/>
</dbReference>
<sequence length="59" mass="6097">MAAAQHIEARKTQGAPVDGKRSTGGGEVATQGCRNDNYQAITIATGNLTGNVLQEVAVR</sequence>
<dbReference type="AlphaFoldDB" id="A0AB34FTD6"/>
<proteinExistence type="predicted"/>
<name>A0AB34FTD6_9HYPO</name>
<comment type="caution">
    <text evidence="2">The sequence shown here is derived from an EMBL/GenBank/DDBJ whole genome shotgun (WGS) entry which is preliminary data.</text>
</comment>
<dbReference type="EMBL" id="JAQHRD010000004">
    <property type="protein sequence ID" value="KAJ6442081.1"/>
    <property type="molecule type" value="Genomic_DNA"/>
</dbReference>
<evidence type="ECO:0000313" key="3">
    <source>
        <dbReference type="Proteomes" id="UP001163105"/>
    </source>
</evidence>
<organism evidence="2 3">
    <name type="scientific">Purpureocillium lavendulum</name>
    <dbReference type="NCBI Taxonomy" id="1247861"/>
    <lineage>
        <taxon>Eukaryota</taxon>
        <taxon>Fungi</taxon>
        <taxon>Dikarya</taxon>
        <taxon>Ascomycota</taxon>
        <taxon>Pezizomycotina</taxon>
        <taxon>Sordariomycetes</taxon>
        <taxon>Hypocreomycetidae</taxon>
        <taxon>Hypocreales</taxon>
        <taxon>Ophiocordycipitaceae</taxon>
        <taxon>Purpureocillium</taxon>
    </lineage>
</organism>
<feature type="region of interest" description="Disordered" evidence="1">
    <location>
        <begin position="1"/>
        <end position="31"/>
    </location>
</feature>
<accession>A0AB34FTD6</accession>
<evidence type="ECO:0000256" key="1">
    <source>
        <dbReference type="SAM" id="MobiDB-lite"/>
    </source>
</evidence>
<evidence type="ECO:0000313" key="2">
    <source>
        <dbReference type="EMBL" id="KAJ6442081.1"/>
    </source>
</evidence>